<sequence length="87" mass="9432">MGLAEVHSSGCGEGMGVAWAPARPSKARGHSLHYLEQWSAEAFKYRPRSQSRDATGVIRQVPLLPSAAPHILVVSSCLYWPPSITAF</sequence>
<reference evidence="1 2" key="1">
    <citation type="submission" date="2019-05" db="EMBL/GenBank/DDBJ databases">
        <title>Another draft genome of Portunus trituberculatus and its Hox gene families provides insights of decapod evolution.</title>
        <authorList>
            <person name="Jeong J.-H."/>
            <person name="Song I."/>
            <person name="Kim S."/>
            <person name="Choi T."/>
            <person name="Kim D."/>
            <person name="Ryu S."/>
            <person name="Kim W."/>
        </authorList>
    </citation>
    <scope>NUCLEOTIDE SEQUENCE [LARGE SCALE GENOMIC DNA]</scope>
    <source>
        <tissue evidence="1">Muscle</tissue>
    </source>
</reference>
<dbReference type="EMBL" id="VSRR010000007">
    <property type="protein sequence ID" value="MPC07751.1"/>
    <property type="molecule type" value="Genomic_DNA"/>
</dbReference>
<keyword evidence="2" id="KW-1185">Reference proteome</keyword>
<accession>A0A5B7CG63</accession>
<organism evidence="1 2">
    <name type="scientific">Portunus trituberculatus</name>
    <name type="common">Swimming crab</name>
    <name type="synonym">Neptunus trituberculatus</name>
    <dbReference type="NCBI Taxonomy" id="210409"/>
    <lineage>
        <taxon>Eukaryota</taxon>
        <taxon>Metazoa</taxon>
        <taxon>Ecdysozoa</taxon>
        <taxon>Arthropoda</taxon>
        <taxon>Crustacea</taxon>
        <taxon>Multicrustacea</taxon>
        <taxon>Malacostraca</taxon>
        <taxon>Eumalacostraca</taxon>
        <taxon>Eucarida</taxon>
        <taxon>Decapoda</taxon>
        <taxon>Pleocyemata</taxon>
        <taxon>Brachyura</taxon>
        <taxon>Eubrachyura</taxon>
        <taxon>Portunoidea</taxon>
        <taxon>Portunidae</taxon>
        <taxon>Portuninae</taxon>
        <taxon>Portunus</taxon>
    </lineage>
</organism>
<evidence type="ECO:0000313" key="2">
    <source>
        <dbReference type="Proteomes" id="UP000324222"/>
    </source>
</evidence>
<dbReference type="AlphaFoldDB" id="A0A5B7CG63"/>
<gene>
    <name evidence="1" type="ORF">E2C01_000317</name>
</gene>
<name>A0A5B7CG63_PORTR</name>
<comment type="caution">
    <text evidence="1">The sequence shown here is derived from an EMBL/GenBank/DDBJ whole genome shotgun (WGS) entry which is preliminary data.</text>
</comment>
<evidence type="ECO:0000313" key="1">
    <source>
        <dbReference type="EMBL" id="MPC07751.1"/>
    </source>
</evidence>
<proteinExistence type="predicted"/>
<dbReference type="Proteomes" id="UP000324222">
    <property type="component" value="Unassembled WGS sequence"/>
</dbReference>
<protein>
    <submittedName>
        <fullName evidence="1">Uncharacterized protein</fullName>
    </submittedName>
</protein>